<keyword evidence="5 6" id="KW-0472">Membrane</keyword>
<reference evidence="8" key="1">
    <citation type="submission" date="2018-06" db="EMBL/GenBank/DDBJ databases">
        <authorList>
            <person name="Zhirakovskaya E."/>
        </authorList>
    </citation>
    <scope>NUCLEOTIDE SEQUENCE</scope>
</reference>
<feature type="domain" description="DNA translocase FtsK 4TM region" evidence="7">
    <location>
        <begin position="5"/>
        <end position="99"/>
    </location>
</feature>
<keyword evidence="2" id="KW-1003">Cell membrane</keyword>
<proteinExistence type="predicted"/>
<organism evidence="8">
    <name type="scientific">hydrothermal vent metagenome</name>
    <dbReference type="NCBI Taxonomy" id="652676"/>
    <lineage>
        <taxon>unclassified sequences</taxon>
        <taxon>metagenomes</taxon>
        <taxon>ecological metagenomes</taxon>
    </lineage>
</organism>
<gene>
    <name evidence="8" type="ORF">MNBD_BACTEROID05-881</name>
</gene>
<dbReference type="GO" id="GO:0005886">
    <property type="term" value="C:plasma membrane"/>
    <property type="evidence" value="ECO:0007669"/>
    <property type="project" value="UniProtKB-SubCell"/>
</dbReference>
<feature type="transmembrane region" description="Helical" evidence="6">
    <location>
        <begin position="12"/>
        <end position="30"/>
    </location>
</feature>
<dbReference type="InterPro" id="IPR025199">
    <property type="entry name" value="FtsK_4TM"/>
</dbReference>
<feature type="transmembrane region" description="Helical" evidence="6">
    <location>
        <begin position="50"/>
        <end position="79"/>
    </location>
</feature>
<evidence type="ECO:0000256" key="5">
    <source>
        <dbReference type="ARBA" id="ARBA00023136"/>
    </source>
</evidence>
<protein>
    <recommendedName>
        <fullName evidence="7">DNA translocase FtsK 4TM region domain-containing protein</fullName>
    </recommendedName>
</protein>
<accession>A0A3B0T5N4</accession>
<sequence>MKEEHINEIKAIIILAFGMIFLASLISFVPDDLPWYTSNPNVPTQNLIRITGAYLSGTLFFVFGYSSYFLVVFLFFWAWNKFTSQEISFTVSKLIIIPLRLKPMVRCGHGDITDTASWVTERQIVAQLLCR</sequence>
<evidence type="ECO:0000256" key="6">
    <source>
        <dbReference type="SAM" id="Phobius"/>
    </source>
</evidence>
<dbReference type="EMBL" id="UOEN01000202">
    <property type="protein sequence ID" value="VAW14071.1"/>
    <property type="molecule type" value="Genomic_DNA"/>
</dbReference>
<evidence type="ECO:0000256" key="3">
    <source>
        <dbReference type="ARBA" id="ARBA00022692"/>
    </source>
</evidence>
<evidence type="ECO:0000259" key="7">
    <source>
        <dbReference type="Pfam" id="PF13491"/>
    </source>
</evidence>
<evidence type="ECO:0000256" key="4">
    <source>
        <dbReference type="ARBA" id="ARBA00022989"/>
    </source>
</evidence>
<evidence type="ECO:0000256" key="2">
    <source>
        <dbReference type="ARBA" id="ARBA00022475"/>
    </source>
</evidence>
<evidence type="ECO:0000313" key="8">
    <source>
        <dbReference type="EMBL" id="VAW14071.1"/>
    </source>
</evidence>
<keyword evidence="3 6" id="KW-0812">Transmembrane</keyword>
<evidence type="ECO:0000256" key="1">
    <source>
        <dbReference type="ARBA" id="ARBA00004651"/>
    </source>
</evidence>
<keyword evidence="4 6" id="KW-1133">Transmembrane helix</keyword>
<name>A0A3B0T5N4_9ZZZZ</name>
<dbReference type="Pfam" id="PF13491">
    <property type="entry name" value="FtsK_4TM"/>
    <property type="match status" value="1"/>
</dbReference>
<dbReference type="AlphaFoldDB" id="A0A3B0T5N4"/>
<comment type="subcellular location">
    <subcellularLocation>
        <location evidence="1">Cell membrane</location>
        <topology evidence="1">Multi-pass membrane protein</topology>
    </subcellularLocation>
</comment>